<reference evidence="1 2" key="1">
    <citation type="submission" date="2019-02" db="EMBL/GenBank/DDBJ databases">
        <title>Bacterial novel species Mucilaginibacter sp. 17JY9-4 isolated from soil.</title>
        <authorList>
            <person name="Jung H.-Y."/>
        </authorList>
    </citation>
    <scope>NUCLEOTIDE SEQUENCE [LARGE SCALE GENOMIC DNA]</scope>
    <source>
        <strain evidence="1 2">17JY9-4</strain>
    </source>
</reference>
<dbReference type="Proteomes" id="UP000293331">
    <property type="component" value="Unassembled WGS sequence"/>
</dbReference>
<sequence>MKINYNIFFDLMVGHNYYESGWCECLTFQPDPETKQLFKRYQIGISSVAGGFRLYTFGRSITALQKSLTDISSRGYFQLNIICNDASFYNFTELPIDWAGSIEYNIGNTSGQAANGSIILGPTLIPRQQYNYAGKILLNFEDFPSLEEQPRFCIEYTPRATQWQYYVINQSAVELSSPVIEDKQKNTFDGPQQVMTELGQTAMLFSSGDRLLPLSNWPKYKFNLLNRLPPKSQGTVTAATTAKIVFKGLPNPNPDFVSPVLVNNRQQLSSPMYVYL</sequence>
<evidence type="ECO:0000313" key="2">
    <source>
        <dbReference type="Proteomes" id="UP000293331"/>
    </source>
</evidence>
<dbReference type="RefSeq" id="WP_129875899.1">
    <property type="nucleotide sequence ID" value="NZ_SEWG01000002.1"/>
</dbReference>
<accession>A0A4Q5LQD4</accession>
<dbReference type="AlphaFoldDB" id="A0A4Q5LQD4"/>
<organism evidence="1 2">
    <name type="scientific">Mucilaginibacter terrigena</name>
    <dbReference type="NCBI Taxonomy" id="2492395"/>
    <lineage>
        <taxon>Bacteria</taxon>
        <taxon>Pseudomonadati</taxon>
        <taxon>Bacteroidota</taxon>
        <taxon>Sphingobacteriia</taxon>
        <taxon>Sphingobacteriales</taxon>
        <taxon>Sphingobacteriaceae</taxon>
        <taxon>Mucilaginibacter</taxon>
    </lineage>
</organism>
<protein>
    <submittedName>
        <fullName evidence="1">Uncharacterized protein</fullName>
    </submittedName>
</protein>
<proteinExistence type="predicted"/>
<keyword evidence="2" id="KW-1185">Reference proteome</keyword>
<comment type="caution">
    <text evidence="1">The sequence shown here is derived from an EMBL/GenBank/DDBJ whole genome shotgun (WGS) entry which is preliminary data.</text>
</comment>
<evidence type="ECO:0000313" key="1">
    <source>
        <dbReference type="EMBL" id="RYU91642.1"/>
    </source>
</evidence>
<gene>
    <name evidence="1" type="ORF">EWM62_06800</name>
</gene>
<dbReference type="OrthoDB" id="1322060at2"/>
<dbReference type="EMBL" id="SEWG01000002">
    <property type="protein sequence ID" value="RYU91642.1"/>
    <property type="molecule type" value="Genomic_DNA"/>
</dbReference>
<name>A0A4Q5LQD4_9SPHI</name>